<dbReference type="Proteomes" id="UP000249619">
    <property type="component" value="Unassembled WGS sequence"/>
</dbReference>
<gene>
    <name evidence="8" type="ORF">DDE83_004193</name>
</gene>
<evidence type="ECO:0000256" key="5">
    <source>
        <dbReference type="ARBA" id="ARBA00038359"/>
    </source>
</evidence>
<dbReference type="PANTHER" id="PTHR33048">
    <property type="entry name" value="PTH11-LIKE INTEGRAL MEMBRANE PROTEIN (AFU_ORTHOLOGUE AFUA_5G11245)"/>
    <property type="match status" value="1"/>
</dbReference>
<evidence type="ECO:0000256" key="6">
    <source>
        <dbReference type="SAM" id="Phobius"/>
    </source>
</evidence>
<reference evidence="9" key="1">
    <citation type="submission" date="2018-05" db="EMBL/GenBank/DDBJ databases">
        <title>Draft genome sequence of Stemphylium lycopersici strain CIDEFI 213.</title>
        <authorList>
            <person name="Medina R."/>
            <person name="Franco M.E.E."/>
            <person name="Lucentini C.G."/>
            <person name="Saparrat M.C.N."/>
            <person name="Balatti P.A."/>
        </authorList>
    </citation>
    <scope>NUCLEOTIDE SEQUENCE [LARGE SCALE GENOMIC DNA]</scope>
    <source>
        <strain evidence="9">CIDEFI 213</strain>
    </source>
</reference>
<accession>A0A364N5A3</accession>
<feature type="transmembrane region" description="Helical" evidence="6">
    <location>
        <begin position="21"/>
        <end position="44"/>
    </location>
</feature>
<proteinExistence type="inferred from homology"/>
<keyword evidence="2 6" id="KW-0812">Transmembrane</keyword>
<feature type="transmembrane region" description="Helical" evidence="6">
    <location>
        <begin position="198"/>
        <end position="221"/>
    </location>
</feature>
<comment type="similarity">
    <text evidence="5">Belongs to the SAT4 family.</text>
</comment>
<dbReference type="Pfam" id="PF20684">
    <property type="entry name" value="Fung_rhodopsin"/>
    <property type="match status" value="1"/>
</dbReference>
<sequence length="378" mass="43067">MSLFLRFYCRYLVPRTWGSDDSIAVAILFFSFAQQGVLQMFLYWGCGLHMELLDDDHQLEVVQWMFIEEVLYYSVHWVIKSAFLWFYLRVSRDHKIMRYAVVLTFLQCTPFDEILHPGTHSDAKCINKLILLIAPCASNILVDLYLLMLSISTICNLKASKRKKLAGLRVTAFGSISVIIACLRIPQLLALASSTDKSWVMGEMIIVASLEIQFAIIAVNLPSLKILWIRYIGCSDPPPIDRNATMKRKRYRLSTIGEDDDASAATDEAERGTQYSKRTTITQSSKRTTAMRFSYWERDLTSIASEEESTIADMAVVMPLQWVKKDVQTIRVGRGHLVRSMMSMERVEDIFPVGHFLRTYGPRRNAESVVPSLFAGSG</sequence>
<feature type="transmembrane region" description="Helical" evidence="6">
    <location>
        <begin position="70"/>
        <end position="88"/>
    </location>
</feature>
<evidence type="ECO:0000256" key="2">
    <source>
        <dbReference type="ARBA" id="ARBA00022692"/>
    </source>
</evidence>
<keyword evidence="4 6" id="KW-0472">Membrane</keyword>
<dbReference type="InterPro" id="IPR049326">
    <property type="entry name" value="Rhodopsin_dom_fungi"/>
</dbReference>
<keyword evidence="3 6" id="KW-1133">Transmembrane helix</keyword>
<evidence type="ECO:0000256" key="1">
    <source>
        <dbReference type="ARBA" id="ARBA00004141"/>
    </source>
</evidence>
<organism evidence="8 9">
    <name type="scientific">Stemphylium lycopersici</name>
    <name type="common">Tomato gray leaf spot disease fungus</name>
    <name type="synonym">Thyrospora lycopersici</name>
    <dbReference type="NCBI Taxonomy" id="183478"/>
    <lineage>
        <taxon>Eukaryota</taxon>
        <taxon>Fungi</taxon>
        <taxon>Dikarya</taxon>
        <taxon>Ascomycota</taxon>
        <taxon>Pezizomycotina</taxon>
        <taxon>Dothideomycetes</taxon>
        <taxon>Pleosporomycetidae</taxon>
        <taxon>Pleosporales</taxon>
        <taxon>Pleosporineae</taxon>
        <taxon>Pleosporaceae</taxon>
        <taxon>Stemphylium</taxon>
    </lineage>
</organism>
<evidence type="ECO:0000256" key="3">
    <source>
        <dbReference type="ARBA" id="ARBA00022989"/>
    </source>
</evidence>
<feature type="domain" description="Rhodopsin" evidence="7">
    <location>
        <begin position="5"/>
        <end position="228"/>
    </location>
</feature>
<evidence type="ECO:0000259" key="7">
    <source>
        <dbReference type="Pfam" id="PF20684"/>
    </source>
</evidence>
<dbReference type="OrthoDB" id="5329176at2759"/>
<evidence type="ECO:0000313" key="9">
    <source>
        <dbReference type="Proteomes" id="UP000249619"/>
    </source>
</evidence>
<dbReference type="EMBL" id="QGDH01000051">
    <property type="protein sequence ID" value="RAR12188.1"/>
    <property type="molecule type" value="Genomic_DNA"/>
</dbReference>
<comment type="caution">
    <text evidence="8">The sequence shown here is derived from an EMBL/GenBank/DDBJ whole genome shotgun (WGS) entry which is preliminary data.</text>
</comment>
<dbReference type="GO" id="GO:0016020">
    <property type="term" value="C:membrane"/>
    <property type="evidence" value="ECO:0007669"/>
    <property type="project" value="UniProtKB-SubCell"/>
</dbReference>
<evidence type="ECO:0000256" key="4">
    <source>
        <dbReference type="ARBA" id="ARBA00023136"/>
    </source>
</evidence>
<name>A0A364N5A3_STELY</name>
<dbReference type="PANTHER" id="PTHR33048:SF47">
    <property type="entry name" value="INTEGRAL MEMBRANE PROTEIN-RELATED"/>
    <property type="match status" value="1"/>
</dbReference>
<dbReference type="AlphaFoldDB" id="A0A364N5A3"/>
<dbReference type="InterPro" id="IPR052337">
    <property type="entry name" value="SAT4-like"/>
</dbReference>
<feature type="transmembrane region" description="Helical" evidence="6">
    <location>
        <begin position="166"/>
        <end position="186"/>
    </location>
</feature>
<evidence type="ECO:0000313" key="8">
    <source>
        <dbReference type="EMBL" id="RAR12188.1"/>
    </source>
</evidence>
<comment type="subcellular location">
    <subcellularLocation>
        <location evidence="1">Membrane</location>
        <topology evidence="1">Multi-pass membrane protein</topology>
    </subcellularLocation>
</comment>
<keyword evidence="9" id="KW-1185">Reference proteome</keyword>
<protein>
    <submittedName>
        <fullName evidence="8">Integral membrane protein</fullName>
    </submittedName>
</protein>